<comment type="caution">
    <text evidence="2">The sequence shown here is derived from an EMBL/GenBank/DDBJ whole genome shotgun (WGS) entry which is preliminary data.</text>
</comment>
<evidence type="ECO:0000313" key="2">
    <source>
        <dbReference type="EMBL" id="GIL57539.1"/>
    </source>
</evidence>
<sequence>MASVFQRLFCCFKINDAVKYSHQDTVGDLQGTKFADALDRNAPVHAYFSLMLQNILDPVALFSQAGTLLANNPASVDLFDHVRRTMLGFASRGEVSPTASLQLLFATDLDALHDAMVAVQEGRTWRGLLHVPQLPTATFNPCTTFSCAVAAPDSLQSGQYGNSYNLQPTQELHRLSADGAYGSDCATEPRRHPGPLAATPCTQRASCSSRLNDTFHGIFDTADDADVGASAGGITGGGGCSSYCPAERRSELLIDVLTGSLHGRDPTGRMHHPSIAASSSTAND</sequence>
<proteinExistence type="predicted"/>
<gene>
    <name evidence="2" type="ORF">Vafri_12750</name>
</gene>
<protein>
    <submittedName>
        <fullName evidence="2">Uncharacterized protein</fullName>
    </submittedName>
</protein>
<keyword evidence="3" id="KW-1185">Reference proteome</keyword>
<dbReference type="EMBL" id="BNCO01000028">
    <property type="protein sequence ID" value="GIL57539.1"/>
    <property type="molecule type" value="Genomic_DNA"/>
</dbReference>
<dbReference type="AlphaFoldDB" id="A0A8J4BFF2"/>
<evidence type="ECO:0000256" key="1">
    <source>
        <dbReference type="SAM" id="MobiDB-lite"/>
    </source>
</evidence>
<feature type="region of interest" description="Disordered" evidence="1">
    <location>
        <begin position="262"/>
        <end position="284"/>
    </location>
</feature>
<evidence type="ECO:0000313" key="3">
    <source>
        <dbReference type="Proteomes" id="UP000747399"/>
    </source>
</evidence>
<reference evidence="2" key="1">
    <citation type="journal article" date="2021" name="Proc. Natl. Acad. Sci. U.S.A.">
        <title>Three genomes in the algal genus Volvox reveal the fate of a haploid sex-determining region after a transition to homothallism.</title>
        <authorList>
            <person name="Yamamoto K."/>
            <person name="Hamaji T."/>
            <person name="Kawai-Toyooka H."/>
            <person name="Matsuzaki R."/>
            <person name="Takahashi F."/>
            <person name="Nishimura Y."/>
            <person name="Kawachi M."/>
            <person name="Noguchi H."/>
            <person name="Minakuchi Y."/>
            <person name="Umen J.G."/>
            <person name="Toyoda A."/>
            <person name="Nozaki H."/>
        </authorList>
    </citation>
    <scope>NUCLEOTIDE SEQUENCE</scope>
    <source>
        <strain evidence="2">NIES-3780</strain>
    </source>
</reference>
<name>A0A8J4BFF2_9CHLO</name>
<accession>A0A8J4BFF2</accession>
<feature type="non-terminal residue" evidence="2">
    <location>
        <position position="284"/>
    </location>
</feature>
<dbReference type="Proteomes" id="UP000747399">
    <property type="component" value="Unassembled WGS sequence"/>
</dbReference>
<organism evidence="2 3">
    <name type="scientific">Volvox africanus</name>
    <dbReference type="NCBI Taxonomy" id="51714"/>
    <lineage>
        <taxon>Eukaryota</taxon>
        <taxon>Viridiplantae</taxon>
        <taxon>Chlorophyta</taxon>
        <taxon>core chlorophytes</taxon>
        <taxon>Chlorophyceae</taxon>
        <taxon>CS clade</taxon>
        <taxon>Chlamydomonadales</taxon>
        <taxon>Volvocaceae</taxon>
        <taxon>Volvox</taxon>
    </lineage>
</organism>